<dbReference type="Proteomes" id="UP000240572">
    <property type="component" value="Unassembled WGS sequence"/>
</dbReference>
<evidence type="ECO:0000313" key="3">
    <source>
        <dbReference type="Proteomes" id="UP000240572"/>
    </source>
</evidence>
<dbReference type="EMBL" id="PYGD01000008">
    <property type="protein sequence ID" value="PSK90424.1"/>
    <property type="molecule type" value="Genomic_DNA"/>
</dbReference>
<organism evidence="2 3">
    <name type="scientific">Taibaiella chishuiensis</name>
    <dbReference type="NCBI Taxonomy" id="1434707"/>
    <lineage>
        <taxon>Bacteria</taxon>
        <taxon>Pseudomonadati</taxon>
        <taxon>Bacteroidota</taxon>
        <taxon>Chitinophagia</taxon>
        <taxon>Chitinophagales</taxon>
        <taxon>Chitinophagaceae</taxon>
        <taxon>Taibaiella</taxon>
    </lineage>
</organism>
<accession>A0A2P8CZN4</accession>
<feature type="chain" id="PRO_5015110528" evidence="1">
    <location>
        <begin position="23"/>
        <end position="414"/>
    </location>
</feature>
<name>A0A2P8CZN4_9BACT</name>
<dbReference type="InterPro" id="IPR010131">
    <property type="entry name" value="MdtP/NodT-like"/>
</dbReference>
<evidence type="ECO:0000313" key="2">
    <source>
        <dbReference type="EMBL" id="PSK90424.1"/>
    </source>
</evidence>
<keyword evidence="3" id="KW-1185">Reference proteome</keyword>
<dbReference type="Gene3D" id="1.20.1600.10">
    <property type="entry name" value="Outer membrane efflux proteins (OEP)"/>
    <property type="match status" value="1"/>
</dbReference>
<dbReference type="PANTHER" id="PTHR30203">
    <property type="entry name" value="OUTER MEMBRANE CATION EFFLUX PROTEIN"/>
    <property type="match status" value="1"/>
</dbReference>
<dbReference type="PANTHER" id="PTHR30203:SF30">
    <property type="entry name" value="OUTER MEMBRANE PROTEIN-RELATED"/>
    <property type="match status" value="1"/>
</dbReference>
<proteinExistence type="predicted"/>
<gene>
    <name evidence="2" type="ORF">B0I18_108154</name>
</gene>
<evidence type="ECO:0000256" key="1">
    <source>
        <dbReference type="SAM" id="SignalP"/>
    </source>
</evidence>
<feature type="signal peptide" evidence="1">
    <location>
        <begin position="1"/>
        <end position="22"/>
    </location>
</feature>
<protein>
    <submittedName>
        <fullName evidence="2">Outer membrane protein TolC</fullName>
    </submittedName>
</protein>
<comment type="caution">
    <text evidence="2">The sequence shown here is derived from an EMBL/GenBank/DDBJ whole genome shotgun (WGS) entry which is preliminary data.</text>
</comment>
<dbReference type="AlphaFoldDB" id="A0A2P8CZN4"/>
<reference evidence="2 3" key="1">
    <citation type="submission" date="2018-03" db="EMBL/GenBank/DDBJ databases">
        <title>Genomic Encyclopedia of Type Strains, Phase III (KMG-III): the genomes of soil and plant-associated and newly described type strains.</title>
        <authorList>
            <person name="Whitman W."/>
        </authorList>
    </citation>
    <scope>NUCLEOTIDE SEQUENCE [LARGE SCALE GENOMIC DNA]</scope>
    <source>
        <strain evidence="2 3">CGMCC 1.12700</strain>
    </source>
</reference>
<dbReference type="SUPFAM" id="SSF56954">
    <property type="entry name" value="Outer membrane efflux proteins (OEP)"/>
    <property type="match status" value="1"/>
</dbReference>
<sequence length="414" mass="47073">MIRKTFQLLISGWMLALGGLHAQQRTLDYYIGEGLSASPLLKDLSNQVSSNAADSALLRATYRPQVTASSTNSYAPIIRGWGYDEAISNGRNINGVVGISQVIAGKDNINIRVNAYTLAALGLQNKKDISEQDLKKAITTQYITAYGDEQQLDFLQEVYAQLQEEDTLLKKLTSGNVYRQTDYLTFLVTLQQQELAIKQGDIRLKNDLATLNYLAGIIDTGYVRLSQPALTINEQPAATHSIFFRQFQLDSLGILNRRKLTDLNYRPRLSWFGDAGYNSTWTTEGYKNFGFSFGFSLSVPIYDGRQRRIQYRKLSIEEDTRKNYEDFYHRQYQQQVLQLHQQLDAIQSLMPDLEHQVRYTDALIKANSRLLASGDVKIADMVIAVNNLLAVKNQITQNQVARLELINQINYWSR</sequence>
<dbReference type="RefSeq" id="WP_181358525.1">
    <property type="nucleotide sequence ID" value="NZ_PYGD01000008.1"/>
</dbReference>
<keyword evidence="1" id="KW-0732">Signal</keyword>
<dbReference type="GO" id="GO:0015562">
    <property type="term" value="F:efflux transmembrane transporter activity"/>
    <property type="evidence" value="ECO:0007669"/>
    <property type="project" value="InterPro"/>
</dbReference>